<proteinExistence type="predicted"/>
<dbReference type="EMBL" id="JASPKY010000053">
    <property type="protein sequence ID" value="KAK9744973.1"/>
    <property type="molecule type" value="Genomic_DNA"/>
</dbReference>
<gene>
    <name evidence="2" type="ORF">QE152_g7307</name>
</gene>
<dbReference type="Proteomes" id="UP001458880">
    <property type="component" value="Unassembled WGS sequence"/>
</dbReference>
<protein>
    <recommendedName>
        <fullName evidence="4">Craniofacial development protein 2-like</fullName>
    </recommendedName>
</protein>
<dbReference type="Gene3D" id="3.60.10.10">
    <property type="entry name" value="Endonuclease/exonuclease/phosphatase"/>
    <property type="match status" value="1"/>
</dbReference>
<keyword evidence="3" id="KW-1185">Reference proteome</keyword>
<evidence type="ECO:0008006" key="4">
    <source>
        <dbReference type="Google" id="ProtNLM"/>
    </source>
</evidence>
<reference evidence="2 3" key="1">
    <citation type="journal article" date="2024" name="BMC Genomics">
        <title>De novo assembly and annotation of Popillia japonica's genome with initial clues to its potential as an invasive pest.</title>
        <authorList>
            <person name="Cucini C."/>
            <person name="Boschi S."/>
            <person name="Funari R."/>
            <person name="Cardaioli E."/>
            <person name="Iannotti N."/>
            <person name="Marturano G."/>
            <person name="Paoli F."/>
            <person name="Bruttini M."/>
            <person name="Carapelli A."/>
            <person name="Frati F."/>
            <person name="Nardi F."/>
        </authorList>
    </citation>
    <scope>NUCLEOTIDE SEQUENCE [LARGE SCALE GENOMIC DNA]</scope>
    <source>
        <strain evidence="2">DMR45628</strain>
    </source>
</reference>
<evidence type="ECO:0000313" key="2">
    <source>
        <dbReference type="EMBL" id="KAK9744973.1"/>
    </source>
</evidence>
<organism evidence="2 3">
    <name type="scientific">Popillia japonica</name>
    <name type="common">Japanese beetle</name>
    <dbReference type="NCBI Taxonomy" id="7064"/>
    <lineage>
        <taxon>Eukaryota</taxon>
        <taxon>Metazoa</taxon>
        <taxon>Ecdysozoa</taxon>
        <taxon>Arthropoda</taxon>
        <taxon>Hexapoda</taxon>
        <taxon>Insecta</taxon>
        <taxon>Pterygota</taxon>
        <taxon>Neoptera</taxon>
        <taxon>Endopterygota</taxon>
        <taxon>Coleoptera</taxon>
        <taxon>Polyphaga</taxon>
        <taxon>Scarabaeiformia</taxon>
        <taxon>Scarabaeidae</taxon>
        <taxon>Rutelinae</taxon>
        <taxon>Popillia</taxon>
    </lineage>
</organism>
<evidence type="ECO:0000256" key="1">
    <source>
        <dbReference type="SAM" id="MobiDB-lite"/>
    </source>
</evidence>
<evidence type="ECO:0000313" key="3">
    <source>
        <dbReference type="Proteomes" id="UP001458880"/>
    </source>
</evidence>
<feature type="compositionally biased region" description="Basic and acidic residues" evidence="1">
    <location>
        <begin position="8"/>
        <end position="40"/>
    </location>
</feature>
<sequence>MESSIDGVSRREGCRKWKRAEQAQKTDPNKQERCNKDDKKGYKRAKKRIMNTDKRNCKKRCDKVCKLGTWNIRSIYGKEKELETEIDKIGIDILGITETKKKGKGKTVLANEHILIYSGVDKRMRAAAGVGCVIHKKLADNIYKWEGISERLLVVEMRDKKQKIQTIITVYATFTNGREYQKDY</sequence>
<dbReference type="InterPro" id="IPR036691">
    <property type="entry name" value="Endo/exonu/phosph_ase_sf"/>
</dbReference>
<feature type="region of interest" description="Disordered" evidence="1">
    <location>
        <begin position="1"/>
        <end position="43"/>
    </location>
</feature>
<comment type="caution">
    <text evidence="2">The sequence shown here is derived from an EMBL/GenBank/DDBJ whole genome shotgun (WGS) entry which is preliminary data.</text>
</comment>
<name>A0AAW1MFN8_POPJA</name>
<accession>A0AAW1MFN8</accession>
<dbReference type="SUPFAM" id="SSF56219">
    <property type="entry name" value="DNase I-like"/>
    <property type="match status" value="1"/>
</dbReference>
<dbReference type="AlphaFoldDB" id="A0AAW1MFN8"/>